<dbReference type="AlphaFoldDB" id="A0A1X6N1U3"/>
<dbReference type="GO" id="GO:0005506">
    <property type="term" value="F:iron ion binding"/>
    <property type="evidence" value="ECO:0007669"/>
    <property type="project" value="InterPro"/>
</dbReference>
<evidence type="ECO:0000256" key="1">
    <source>
        <dbReference type="ARBA" id="ARBA00001971"/>
    </source>
</evidence>
<dbReference type="GO" id="GO:0004497">
    <property type="term" value="F:monooxygenase activity"/>
    <property type="evidence" value="ECO:0007669"/>
    <property type="project" value="UniProtKB-KW"/>
</dbReference>
<dbReference type="Pfam" id="PF00067">
    <property type="entry name" value="p450"/>
    <property type="match status" value="1"/>
</dbReference>
<feature type="binding site" description="axial binding residue" evidence="13">
    <location>
        <position position="454"/>
    </location>
    <ligand>
        <name>heme</name>
        <dbReference type="ChEBI" id="CHEBI:30413"/>
    </ligand>
    <ligandPart>
        <name>Fe</name>
        <dbReference type="ChEBI" id="CHEBI:18248"/>
    </ligandPart>
</feature>
<dbReference type="CDD" id="cd11065">
    <property type="entry name" value="CYP64-like"/>
    <property type="match status" value="1"/>
</dbReference>
<evidence type="ECO:0000256" key="12">
    <source>
        <dbReference type="ARBA" id="ARBA00023136"/>
    </source>
</evidence>
<dbReference type="InterPro" id="IPR002401">
    <property type="entry name" value="Cyt_P450_E_grp-I"/>
</dbReference>
<proteinExistence type="inferred from homology"/>
<dbReference type="OrthoDB" id="2789670at2759"/>
<dbReference type="STRING" id="670580.A0A1X6N1U3"/>
<evidence type="ECO:0000256" key="10">
    <source>
        <dbReference type="ARBA" id="ARBA00023004"/>
    </source>
</evidence>
<dbReference type="GO" id="GO:0020037">
    <property type="term" value="F:heme binding"/>
    <property type="evidence" value="ECO:0007669"/>
    <property type="project" value="InterPro"/>
</dbReference>
<keyword evidence="5 13" id="KW-0349">Heme</keyword>
<protein>
    <recommendedName>
        <fullName evidence="17">Cytochrome P450</fullName>
    </recommendedName>
</protein>
<reference evidence="15 16" key="1">
    <citation type="submission" date="2017-04" db="EMBL/GenBank/DDBJ databases">
        <title>Genome Sequence of the Model Brown-Rot Fungus Postia placenta SB12.</title>
        <authorList>
            <consortium name="DOE Joint Genome Institute"/>
            <person name="Gaskell J."/>
            <person name="Kersten P."/>
            <person name="Larrondo L.F."/>
            <person name="Canessa P."/>
            <person name="Martinez D."/>
            <person name="Hibbett D."/>
            <person name="Schmoll M."/>
            <person name="Kubicek C.P."/>
            <person name="Martinez A.T."/>
            <person name="Yadav J."/>
            <person name="Master E."/>
            <person name="Magnuson J.K."/>
            <person name="James T."/>
            <person name="Yaver D."/>
            <person name="Berka R."/>
            <person name="Labutti K."/>
            <person name="Lipzen A."/>
            <person name="Aerts A."/>
            <person name="Barry K."/>
            <person name="Henrissat B."/>
            <person name="Blanchette R."/>
            <person name="Grigoriev I."/>
            <person name="Cullen D."/>
        </authorList>
    </citation>
    <scope>NUCLEOTIDE SEQUENCE [LARGE SCALE GENOMIC DNA]</scope>
    <source>
        <strain evidence="15 16">MAD-698-R-SB12</strain>
    </source>
</reference>
<evidence type="ECO:0000256" key="9">
    <source>
        <dbReference type="ARBA" id="ARBA00023002"/>
    </source>
</evidence>
<dbReference type="PANTHER" id="PTHR46300:SF7">
    <property type="entry name" value="P450, PUTATIVE (EUROFUNG)-RELATED"/>
    <property type="match status" value="1"/>
</dbReference>
<comment type="cofactor">
    <cofactor evidence="1 13">
        <name>heme</name>
        <dbReference type="ChEBI" id="CHEBI:30413"/>
    </cofactor>
</comment>
<evidence type="ECO:0000256" key="5">
    <source>
        <dbReference type="ARBA" id="ARBA00022617"/>
    </source>
</evidence>
<evidence type="ECO:0000256" key="13">
    <source>
        <dbReference type="PIRSR" id="PIRSR602401-1"/>
    </source>
</evidence>
<evidence type="ECO:0000256" key="2">
    <source>
        <dbReference type="ARBA" id="ARBA00004167"/>
    </source>
</evidence>
<dbReference type="InterPro" id="IPR001128">
    <property type="entry name" value="Cyt_P450"/>
</dbReference>
<dbReference type="EMBL" id="KZ110596">
    <property type="protein sequence ID" value="OSX62588.1"/>
    <property type="molecule type" value="Genomic_DNA"/>
</dbReference>
<keyword evidence="9 14" id="KW-0560">Oxidoreductase</keyword>
<evidence type="ECO:0000256" key="6">
    <source>
        <dbReference type="ARBA" id="ARBA00022692"/>
    </source>
</evidence>
<name>A0A1X6N1U3_9APHY</name>
<organism evidence="15 16">
    <name type="scientific">Postia placenta MAD-698-R-SB12</name>
    <dbReference type="NCBI Taxonomy" id="670580"/>
    <lineage>
        <taxon>Eukaryota</taxon>
        <taxon>Fungi</taxon>
        <taxon>Dikarya</taxon>
        <taxon>Basidiomycota</taxon>
        <taxon>Agaricomycotina</taxon>
        <taxon>Agaricomycetes</taxon>
        <taxon>Polyporales</taxon>
        <taxon>Adustoporiaceae</taxon>
        <taxon>Rhodonia</taxon>
    </lineage>
</organism>
<dbReference type="GO" id="GO:0016020">
    <property type="term" value="C:membrane"/>
    <property type="evidence" value="ECO:0007669"/>
    <property type="project" value="UniProtKB-SubCell"/>
</dbReference>
<keyword evidence="12" id="KW-0472">Membrane</keyword>
<keyword evidence="10 13" id="KW-0408">Iron</keyword>
<dbReference type="GO" id="GO:0016705">
    <property type="term" value="F:oxidoreductase activity, acting on paired donors, with incorporation or reduction of molecular oxygen"/>
    <property type="evidence" value="ECO:0007669"/>
    <property type="project" value="InterPro"/>
</dbReference>
<gene>
    <name evidence="15" type="ORF">POSPLADRAFT_1140751</name>
</gene>
<dbReference type="Gene3D" id="1.10.630.10">
    <property type="entry name" value="Cytochrome P450"/>
    <property type="match status" value="1"/>
</dbReference>
<evidence type="ECO:0000256" key="14">
    <source>
        <dbReference type="RuleBase" id="RU000461"/>
    </source>
</evidence>
<sequence>MHSVLAQAASGALSFELRLGQSSVLTICILALLTFVLREIVLYFTRHSMPPGPFRWPVIGNALQLPQDHPWVKYTEWAKMYGPLMQLDVLGQHMLVITSAQTARDLMEKRSSIYSDRPHLVMAGDLAGFGDTLILQNYGEEFRYQRKLVSHSFSPSVIHRYYDLQEAAARRLVLAVIEDPDSLESSTRLHIASIILRMTYGYTVKGVDDPLFTTGIAVINGFSEATRPGAWPVDFVPILQYVPHWVPGFVFTKKAREWRGVLERALWAPYYWCKENYARDAAHGLCLCGSILAAEGSQLSSDQEWLFVNAAVTVMGGGLDTNISTILSFVLAMLRFPEVQKKAQAEIDAVIGTNRLPLISDRHSLPYVRSVVTEVYRWIPAVPLGIPHALRQDDHYDGLFLSKGSVVVPNVWGMLHDPSIYPAPHEFKPERYGGLDAEMTKVTDIAFGFGRRACPGFYFAEGTIFAIVATVLAICDVVPTVDEHGQEVIPEVSLTSGAIVSPENVKCAFRPRSGRVKDILVEAVETEQE</sequence>
<keyword evidence="6" id="KW-0812">Transmembrane</keyword>
<dbReference type="SUPFAM" id="SSF48264">
    <property type="entry name" value="Cytochrome P450"/>
    <property type="match status" value="1"/>
</dbReference>
<evidence type="ECO:0000256" key="7">
    <source>
        <dbReference type="ARBA" id="ARBA00022723"/>
    </source>
</evidence>
<dbReference type="InterPro" id="IPR050364">
    <property type="entry name" value="Cytochrome_P450_fung"/>
</dbReference>
<keyword evidence="8" id="KW-1133">Transmembrane helix</keyword>
<accession>A0A1X6N1U3</accession>
<comment type="pathway">
    <text evidence="3">Secondary metabolite biosynthesis.</text>
</comment>
<dbReference type="Proteomes" id="UP000194127">
    <property type="component" value="Unassembled WGS sequence"/>
</dbReference>
<evidence type="ECO:0008006" key="17">
    <source>
        <dbReference type="Google" id="ProtNLM"/>
    </source>
</evidence>
<evidence type="ECO:0000256" key="3">
    <source>
        <dbReference type="ARBA" id="ARBA00005179"/>
    </source>
</evidence>
<evidence type="ECO:0000313" key="16">
    <source>
        <dbReference type="Proteomes" id="UP000194127"/>
    </source>
</evidence>
<evidence type="ECO:0000256" key="8">
    <source>
        <dbReference type="ARBA" id="ARBA00022989"/>
    </source>
</evidence>
<keyword evidence="7 13" id="KW-0479">Metal-binding</keyword>
<comment type="similarity">
    <text evidence="4 14">Belongs to the cytochrome P450 family.</text>
</comment>
<dbReference type="PROSITE" id="PS00086">
    <property type="entry name" value="CYTOCHROME_P450"/>
    <property type="match status" value="1"/>
</dbReference>
<dbReference type="InterPro" id="IPR017972">
    <property type="entry name" value="Cyt_P450_CS"/>
</dbReference>
<dbReference type="PRINTS" id="PR00463">
    <property type="entry name" value="EP450I"/>
</dbReference>
<comment type="subcellular location">
    <subcellularLocation>
        <location evidence="2">Membrane</location>
        <topology evidence="2">Single-pass membrane protein</topology>
    </subcellularLocation>
</comment>
<dbReference type="GeneID" id="36330170"/>
<dbReference type="PANTHER" id="PTHR46300">
    <property type="entry name" value="P450, PUTATIVE (EUROFUNG)-RELATED-RELATED"/>
    <property type="match status" value="1"/>
</dbReference>
<evidence type="ECO:0000256" key="4">
    <source>
        <dbReference type="ARBA" id="ARBA00010617"/>
    </source>
</evidence>
<keyword evidence="11 14" id="KW-0503">Monooxygenase</keyword>
<dbReference type="RefSeq" id="XP_024339382.1">
    <property type="nucleotide sequence ID" value="XM_024485221.1"/>
</dbReference>
<evidence type="ECO:0000256" key="11">
    <source>
        <dbReference type="ARBA" id="ARBA00023033"/>
    </source>
</evidence>
<evidence type="ECO:0000313" key="15">
    <source>
        <dbReference type="EMBL" id="OSX62588.1"/>
    </source>
</evidence>
<keyword evidence="16" id="KW-1185">Reference proteome</keyword>
<dbReference type="InterPro" id="IPR036396">
    <property type="entry name" value="Cyt_P450_sf"/>
</dbReference>